<feature type="compositionally biased region" description="Basic residues" evidence="1">
    <location>
        <begin position="217"/>
        <end position="227"/>
    </location>
</feature>
<feature type="compositionally biased region" description="Polar residues" evidence="1">
    <location>
        <begin position="246"/>
        <end position="264"/>
    </location>
</feature>
<reference evidence="2" key="2">
    <citation type="submission" date="2020-05" db="UniProtKB">
        <authorList>
            <consortium name="EnsemblMetazoa"/>
        </authorList>
    </citation>
    <scope>IDENTIFICATION</scope>
    <source>
        <strain evidence="2">maculatus3</strain>
    </source>
</reference>
<keyword evidence="3" id="KW-1185">Reference proteome</keyword>
<sequence>NGTSNGQYHSTDIHPATTGNVLTNSNAANLIETINQHVLATAGQVMGQNGGTASSQHHQQQQQWIATRPHRKRGPELLYSYLEADGSDSGDYARLLHMQAVGRNKASVTQDFRNAGGGDNGGDAGDSSNAATPYTATLGMAAAIERQMKQKHHNPGTAADSSGDLDGMAGKTTVPDNLSLSLASLFCSDQLSFLQLLATAAVAHQQLQLHSSQQQQKKQHQPQHQKPSKAVDHHPVGAPNGVLRYGSSSPMVSSPPATSTQQQQ</sequence>
<dbReference type="Proteomes" id="UP000075901">
    <property type="component" value="Unassembled WGS sequence"/>
</dbReference>
<protein>
    <submittedName>
        <fullName evidence="2">Uncharacterized protein</fullName>
    </submittedName>
</protein>
<dbReference type="AlphaFoldDB" id="A0A182SL33"/>
<feature type="region of interest" description="Disordered" evidence="1">
    <location>
        <begin position="209"/>
        <end position="264"/>
    </location>
</feature>
<evidence type="ECO:0000313" key="3">
    <source>
        <dbReference type="Proteomes" id="UP000075901"/>
    </source>
</evidence>
<accession>A0A182SL33</accession>
<dbReference type="EnsemblMetazoa" id="AMAM008900-RA">
    <property type="protein sequence ID" value="AMAM008900-PA"/>
    <property type="gene ID" value="AMAM008900"/>
</dbReference>
<organism evidence="2 3">
    <name type="scientific">Anopheles maculatus</name>
    <dbReference type="NCBI Taxonomy" id="74869"/>
    <lineage>
        <taxon>Eukaryota</taxon>
        <taxon>Metazoa</taxon>
        <taxon>Ecdysozoa</taxon>
        <taxon>Arthropoda</taxon>
        <taxon>Hexapoda</taxon>
        <taxon>Insecta</taxon>
        <taxon>Pterygota</taxon>
        <taxon>Neoptera</taxon>
        <taxon>Endopterygota</taxon>
        <taxon>Diptera</taxon>
        <taxon>Nematocera</taxon>
        <taxon>Culicoidea</taxon>
        <taxon>Culicidae</taxon>
        <taxon>Anophelinae</taxon>
        <taxon>Anopheles</taxon>
        <taxon>Anopheles maculatus group</taxon>
    </lineage>
</organism>
<dbReference type="VEuPathDB" id="VectorBase:AMAM008900"/>
<feature type="region of interest" description="Disordered" evidence="1">
    <location>
        <begin position="113"/>
        <end position="132"/>
    </location>
</feature>
<reference evidence="3" key="1">
    <citation type="submission" date="2013-09" db="EMBL/GenBank/DDBJ databases">
        <title>The Genome Sequence of Anopheles maculatus species B.</title>
        <authorList>
            <consortium name="The Broad Institute Genomics Platform"/>
            <person name="Neafsey D.E."/>
            <person name="Besansky N."/>
            <person name="Howell P."/>
            <person name="Walton C."/>
            <person name="Young S.K."/>
            <person name="Zeng Q."/>
            <person name="Gargeya S."/>
            <person name="Fitzgerald M."/>
            <person name="Haas B."/>
            <person name="Abouelleil A."/>
            <person name="Allen A.W."/>
            <person name="Alvarado L."/>
            <person name="Arachchi H.M."/>
            <person name="Berlin A.M."/>
            <person name="Chapman S.B."/>
            <person name="Gainer-Dewar J."/>
            <person name="Goldberg J."/>
            <person name="Griggs A."/>
            <person name="Gujja S."/>
            <person name="Hansen M."/>
            <person name="Howarth C."/>
            <person name="Imamovic A."/>
            <person name="Ireland A."/>
            <person name="Larimer J."/>
            <person name="McCowan C."/>
            <person name="Murphy C."/>
            <person name="Pearson M."/>
            <person name="Poon T.W."/>
            <person name="Priest M."/>
            <person name="Roberts A."/>
            <person name="Saif S."/>
            <person name="Shea T."/>
            <person name="Sisk P."/>
            <person name="Sykes S."/>
            <person name="Wortman J."/>
            <person name="Nusbaum C."/>
            <person name="Birren B."/>
        </authorList>
    </citation>
    <scope>NUCLEOTIDE SEQUENCE [LARGE SCALE GENOMIC DNA]</scope>
    <source>
        <strain evidence="3">maculatus3</strain>
    </source>
</reference>
<name>A0A182SL33_9DIPT</name>
<feature type="compositionally biased region" description="Gly residues" evidence="1">
    <location>
        <begin position="115"/>
        <end position="124"/>
    </location>
</feature>
<evidence type="ECO:0000256" key="1">
    <source>
        <dbReference type="SAM" id="MobiDB-lite"/>
    </source>
</evidence>
<feature type="region of interest" description="Disordered" evidence="1">
    <location>
        <begin position="147"/>
        <end position="170"/>
    </location>
</feature>
<evidence type="ECO:0000313" key="2">
    <source>
        <dbReference type="EnsemblMetazoa" id="AMAM008900-PA"/>
    </source>
</evidence>
<proteinExistence type="predicted"/>